<dbReference type="EMBL" id="SRPR01000003">
    <property type="protein sequence ID" value="KAG5968827.1"/>
    <property type="molecule type" value="Genomic_DNA"/>
</dbReference>
<keyword evidence="1" id="KW-1133">Transmembrane helix</keyword>
<comment type="caution">
    <text evidence="2">The sequence shown here is derived from an EMBL/GenBank/DDBJ whole genome shotgun (WGS) entry which is preliminary data.</text>
</comment>
<protein>
    <submittedName>
        <fullName evidence="2">Uncharacterized protein</fullName>
    </submittedName>
</protein>
<evidence type="ECO:0000313" key="3">
    <source>
        <dbReference type="Proteomes" id="UP000742024"/>
    </source>
</evidence>
<proteinExistence type="predicted"/>
<keyword evidence="1" id="KW-0472">Membrane</keyword>
<gene>
    <name evidence="2" type="ORF">E4U57_004003</name>
</gene>
<feature type="transmembrane region" description="Helical" evidence="1">
    <location>
        <begin position="34"/>
        <end position="55"/>
    </location>
</feature>
<evidence type="ECO:0000313" key="2">
    <source>
        <dbReference type="EMBL" id="KAG5968827.1"/>
    </source>
</evidence>
<organism evidence="2 3">
    <name type="scientific">Claviceps arundinis</name>
    <dbReference type="NCBI Taxonomy" id="1623583"/>
    <lineage>
        <taxon>Eukaryota</taxon>
        <taxon>Fungi</taxon>
        <taxon>Dikarya</taxon>
        <taxon>Ascomycota</taxon>
        <taxon>Pezizomycotina</taxon>
        <taxon>Sordariomycetes</taxon>
        <taxon>Hypocreomycetidae</taxon>
        <taxon>Hypocreales</taxon>
        <taxon>Clavicipitaceae</taxon>
        <taxon>Claviceps</taxon>
    </lineage>
</organism>
<sequence>MPGRSLFGILRLNINDAGGMGFDALSWHERSSMVVFWAMTNLSSTLSFYVCFFDLDVVQMCIRQRQCKTFGIPTEDLYFTEDLKIESPRSARIYAKRPKNTFD</sequence>
<keyword evidence="1" id="KW-0812">Transmembrane</keyword>
<evidence type="ECO:0000256" key="1">
    <source>
        <dbReference type="SAM" id="Phobius"/>
    </source>
</evidence>
<accession>A0ABQ7PNT9</accession>
<dbReference type="Proteomes" id="UP000742024">
    <property type="component" value="Unassembled WGS sequence"/>
</dbReference>
<name>A0ABQ7PNT9_9HYPO</name>
<keyword evidence="3" id="KW-1185">Reference proteome</keyword>
<reference evidence="2 3" key="1">
    <citation type="journal article" date="2020" name="bioRxiv">
        <title>Whole genome comparisons of ergot fungi reveals the divergence and evolution of species within the genus Claviceps are the result of varying mechanisms driving genome evolution and host range expansion.</title>
        <authorList>
            <person name="Wyka S.A."/>
            <person name="Mondo S.J."/>
            <person name="Liu M."/>
            <person name="Dettman J."/>
            <person name="Nalam V."/>
            <person name="Broders K.D."/>
        </authorList>
    </citation>
    <scope>NUCLEOTIDE SEQUENCE [LARGE SCALE GENOMIC DNA]</scope>
    <source>
        <strain evidence="2 3">LM583</strain>
    </source>
</reference>